<evidence type="ECO:0000313" key="3">
    <source>
        <dbReference type="Proteomes" id="UP000625711"/>
    </source>
</evidence>
<reference evidence="2" key="1">
    <citation type="submission" date="2020-08" db="EMBL/GenBank/DDBJ databases">
        <title>Genome sequencing and assembly of the red palm weevil Rhynchophorus ferrugineus.</title>
        <authorList>
            <person name="Dias G.B."/>
            <person name="Bergman C.M."/>
            <person name="Manee M."/>
        </authorList>
    </citation>
    <scope>NUCLEOTIDE SEQUENCE</scope>
    <source>
        <strain evidence="2">AA-2017</strain>
        <tissue evidence="2">Whole larva</tissue>
    </source>
</reference>
<evidence type="ECO:0000313" key="2">
    <source>
        <dbReference type="EMBL" id="KAF7270880.1"/>
    </source>
</evidence>
<dbReference type="EMBL" id="JAACXV010014049">
    <property type="protein sequence ID" value="KAF7270880.1"/>
    <property type="molecule type" value="Genomic_DNA"/>
</dbReference>
<comment type="caution">
    <text evidence="2">The sequence shown here is derived from an EMBL/GenBank/DDBJ whole genome shotgun (WGS) entry which is preliminary data.</text>
</comment>
<accession>A0A834I3Z7</accession>
<feature type="region of interest" description="Disordered" evidence="1">
    <location>
        <begin position="74"/>
        <end position="100"/>
    </location>
</feature>
<gene>
    <name evidence="2" type="ORF">GWI33_016182</name>
</gene>
<organism evidence="2 3">
    <name type="scientific">Rhynchophorus ferrugineus</name>
    <name type="common">Red palm weevil</name>
    <name type="synonym">Curculio ferrugineus</name>
    <dbReference type="NCBI Taxonomy" id="354439"/>
    <lineage>
        <taxon>Eukaryota</taxon>
        <taxon>Metazoa</taxon>
        <taxon>Ecdysozoa</taxon>
        <taxon>Arthropoda</taxon>
        <taxon>Hexapoda</taxon>
        <taxon>Insecta</taxon>
        <taxon>Pterygota</taxon>
        <taxon>Neoptera</taxon>
        <taxon>Endopterygota</taxon>
        <taxon>Coleoptera</taxon>
        <taxon>Polyphaga</taxon>
        <taxon>Cucujiformia</taxon>
        <taxon>Curculionidae</taxon>
        <taxon>Dryophthorinae</taxon>
        <taxon>Rhynchophorus</taxon>
    </lineage>
</organism>
<dbReference type="Proteomes" id="UP000625711">
    <property type="component" value="Unassembled WGS sequence"/>
</dbReference>
<dbReference type="AlphaFoldDB" id="A0A834I3Z7"/>
<evidence type="ECO:0000256" key="1">
    <source>
        <dbReference type="SAM" id="MobiDB-lite"/>
    </source>
</evidence>
<proteinExistence type="predicted"/>
<feature type="compositionally biased region" description="Polar residues" evidence="1">
    <location>
        <begin position="84"/>
        <end position="100"/>
    </location>
</feature>
<name>A0A834I3Z7_RHYFE</name>
<sequence length="100" mass="11488">MSGNGFRYMFSPREQSRQRSFNLSMLERGINIAKVIVIVLVKRFESRSFPRVSRIPMNFTTPAPPHGKQLIKQTTRMHLRETSAESSDLKINSQHPQTAS</sequence>
<keyword evidence="3" id="KW-1185">Reference proteome</keyword>
<protein>
    <submittedName>
        <fullName evidence="2">Uncharacterized protein</fullName>
    </submittedName>
</protein>